<proteinExistence type="predicted"/>
<sequence>MTKESQKSVKILDCKDMLAKIFVLDVNVLIHNPDSFSNFKENDMYAPMIMLDELNNHKKKCFRNGMKFPPVDPDFGYHYLTNTTNGKK</sequence>
<protein>
    <recommendedName>
        <fullName evidence="1">PIN domain-containing protein</fullName>
    </recommendedName>
</protein>
<dbReference type="EMBL" id="MUHY01000001">
    <property type="protein sequence ID" value="PSB92068.1"/>
    <property type="molecule type" value="Genomic_DNA"/>
</dbReference>
<reference evidence="2 3" key="1">
    <citation type="journal article" date="2017" name="Front. Microbiol.">
        <title>Genome of Ca. Pandoraea novymonadis, an Endosymbiotic Bacterium of the Trypanosomatid Novymonas esmeraldas.</title>
        <authorList>
            <person name="Kostygov A.Y."/>
            <person name="Butenko A."/>
            <person name="Nenarokova A."/>
            <person name="Tashyreva D."/>
            <person name="Flegontov P."/>
            <person name="Lukes J."/>
            <person name="Yurchenko V."/>
        </authorList>
    </citation>
    <scope>NUCLEOTIDE SEQUENCE [LARGE SCALE GENOMIC DNA]</scope>
    <source>
        <strain evidence="2 3">E262</strain>
    </source>
</reference>
<name>A0ABX5FF37_9BURK</name>
<comment type="caution">
    <text evidence="2">The sequence shown here is derived from an EMBL/GenBank/DDBJ whole genome shotgun (WGS) entry which is preliminary data.</text>
</comment>
<dbReference type="Gene3D" id="3.40.50.1010">
    <property type="entry name" value="5'-nuclease"/>
    <property type="match status" value="1"/>
</dbReference>
<dbReference type="InterPro" id="IPR002716">
    <property type="entry name" value="PIN_dom"/>
</dbReference>
<accession>A0ABX5FF37</accession>
<gene>
    <name evidence="2" type="ORF">BZL35_00294</name>
</gene>
<evidence type="ECO:0000313" key="3">
    <source>
        <dbReference type="Proteomes" id="UP000242660"/>
    </source>
</evidence>
<evidence type="ECO:0000259" key="1">
    <source>
        <dbReference type="Pfam" id="PF13638"/>
    </source>
</evidence>
<dbReference type="Proteomes" id="UP000242660">
    <property type="component" value="Unassembled WGS sequence"/>
</dbReference>
<organism evidence="2 3">
    <name type="scientific">Candidatus Pandoraea novymonadis</name>
    <dbReference type="NCBI Taxonomy" id="1808959"/>
    <lineage>
        <taxon>Bacteria</taxon>
        <taxon>Pseudomonadati</taxon>
        <taxon>Pseudomonadota</taxon>
        <taxon>Betaproteobacteria</taxon>
        <taxon>Burkholderiales</taxon>
        <taxon>Burkholderiaceae</taxon>
        <taxon>Pandoraea</taxon>
    </lineage>
</organism>
<feature type="domain" description="PIN" evidence="1">
    <location>
        <begin position="22"/>
        <end position="60"/>
    </location>
</feature>
<dbReference type="Pfam" id="PF13638">
    <property type="entry name" value="PIN_4"/>
    <property type="match status" value="1"/>
</dbReference>
<keyword evidence="3" id="KW-1185">Reference proteome</keyword>
<evidence type="ECO:0000313" key="2">
    <source>
        <dbReference type="EMBL" id="PSB92068.1"/>
    </source>
</evidence>